<dbReference type="AlphaFoldDB" id="A0A653KBF5"/>
<proteinExistence type="predicted"/>
<protein>
    <submittedName>
        <fullName evidence="1">Uncharacterized protein</fullName>
    </submittedName>
</protein>
<evidence type="ECO:0000313" key="1">
    <source>
        <dbReference type="EMBL" id="VXA58321.1"/>
    </source>
</evidence>
<reference evidence="1 2" key="1">
    <citation type="submission" date="2019-10" db="EMBL/GenBank/DDBJ databases">
        <authorList>
            <person name="Karimi E."/>
        </authorList>
    </citation>
    <scope>NUCLEOTIDE SEQUENCE [LARGE SCALE GENOMIC DNA]</scope>
    <source>
        <strain evidence="1">Acinetobacter sp. 8BE</strain>
    </source>
</reference>
<organism evidence="1 2">
    <name type="scientific">Acinetobacter proteolyticus</name>
    <dbReference type="NCBI Taxonomy" id="1776741"/>
    <lineage>
        <taxon>Bacteria</taxon>
        <taxon>Pseudomonadati</taxon>
        <taxon>Pseudomonadota</taxon>
        <taxon>Gammaproteobacteria</taxon>
        <taxon>Moraxellales</taxon>
        <taxon>Moraxellaceae</taxon>
        <taxon>Acinetobacter</taxon>
    </lineage>
</organism>
<dbReference type="Proteomes" id="UP000430404">
    <property type="component" value="Unassembled WGS sequence"/>
</dbReference>
<evidence type="ECO:0000313" key="2">
    <source>
        <dbReference type="Proteomes" id="UP000430404"/>
    </source>
</evidence>
<accession>A0A653KBF5</accession>
<sequence>MAHLHTASNPKTKLFNSSLSNKIQPTSYDAQRLESPVNTGVSAPYTQGKTKNLEPVMQKKRYTTPFAQFICKDVKGYYNVRLGPKIYLVKVSLNYTPDFDGEFFGGAQAPRFEWHSILVKESPESQARPITDEELSVYWLKGNIKKIVNYQRAIERRAKSQTPRYSKEQRIDYRNAQYNGA</sequence>
<dbReference type="RefSeq" id="WP_159725881.1">
    <property type="nucleotide sequence ID" value="NZ_LR732771.1"/>
</dbReference>
<gene>
    <name evidence="1" type="ORF">ACI8B_630006</name>
</gene>
<name>A0A653KBF5_9GAMM</name>
<dbReference type="EMBL" id="CABWKZ010000060">
    <property type="protein sequence ID" value="VXA58321.1"/>
    <property type="molecule type" value="Genomic_DNA"/>
</dbReference>